<evidence type="ECO:0000313" key="3">
    <source>
        <dbReference type="Proteomes" id="UP000377803"/>
    </source>
</evidence>
<evidence type="ECO:0000313" key="2">
    <source>
        <dbReference type="EMBL" id="QGA80799.1"/>
    </source>
</evidence>
<accession>A0A5Q0UIZ7</accession>
<protein>
    <submittedName>
        <fullName evidence="2">Uncharacterized protein</fullName>
    </submittedName>
</protein>
<evidence type="ECO:0000256" key="1">
    <source>
        <dbReference type="SAM" id="MobiDB-lite"/>
    </source>
</evidence>
<reference evidence="3" key="1">
    <citation type="submission" date="2019-05" db="EMBL/GenBank/DDBJ databases">
        <title>Candidatus Nanohalobium constans, a novel model system to study the DPANN nano-sized archaea: genomic and physiological characterization of a nanoarchaeon co-cultured with its chitinotrophic host.</title>
        <authorList>
            <person name="La Cono V."/>
            <person name="Arcadi E."/>
            <person name="Crisafi F."/>
            <person name="Denaro R."/>
            <person name="La Spada G."/>
            <person name="Messina E."/>
            <person name="Smedile F."/>
            <person name="Toshchakov S.V."/>
            <person name="Shevchenko M.A."/>
            <person name="Golyshin P.N."/>
            <person name="Golyshina O.V."/>
            <person name="Ferrer M."/>
            <person name="Rohde M."/>
            <person name="Mushegian A."/>
            <person name="Sorokin D.Y."/>
            <person name="Giuliano L."/>
            <person name="Yakimov M.M."/>
        </authorList>
    </citation>
    <scope>NUCLEOTIDE SEQUENCE [LARGE SCALE GENOMIC DNA]</scope>
    <source>
        <strain evidence="3">LC1Nh</strain>
    </source>
</reference>
<proteinExistence type="predicted"/>
<dbReference type="GeneID" id="42365308"/>
<dbReference type="KEGG" id="ncon:LC1Nh_0917"/>
<feature type="region of interest" description="Disordered" evidence="1">
    <location>
        <begin position="398"/>
        <end position="433"/>
    </location>
</feature>
<feature type="compositionally biased region" description="Basic and acidic residues" evidence="1">
    <location>
        <begin position="421"/>
        <end position="433"/>
    </location>
</feature>
<dbReference type="Proteomes" id="UP000377803">
    <property type="component" value="Chromosome"/>
</dbReference>
<dbReference type="AlphaFoldDB" id="A0A5Q0UIZ7"/>
<organism evidence="2 3">
    <name type="scientific">Candidatus Nanohalobium constans</name>
    <dbReference type="NCBI Taxonomy" id="2565781"/>
    <lineage>
        <taxon>Archaea</taxon>
        <taxon>Candidatus Nanohalarchaeota</taxon>
        <taxon>Candidatus Nanohalobia</taxon>
        <taxon>Candidatus Nanohalobiales</taxon>
        <taxon>Candidatus Nanohalobiaceae</taxon>
        <taxon>Candidatus Nanohalobium</taxon>
    </lineage>
</organism>
<sequence length="433" mass="47616">MESRKKSLGLFFILLTSIALAAGFSYNTPLDGGESGLELIQTYSTETIPGTTDNELQTLKTLSSCYLLNDIETLGDCIDSYEEDMPVGVEEVLDIDNDEEDSSDPGDAEVDDYLQLDEGGTRIESSEVGDGSDLVVELDVSIGDEVRDYGSRPTFNLMRDGEEVSSISVKWDEGTVEFPWSDIWNGEREDDVNFDLEMEGSESGDAHWKRQIINDIGTVDISRCGSDHVYSSFHDKYGITGFDDCIEVNEGLSDSVEDIHDETGWSLEAEQSVIHTISSVSSSDGDEDRTLEINTGDSGFCGRIYFENNFDGGEGEYTFDAEMVEMGGNHDPQEFIIEVNKDEVKSANIGGGGSNSFNVELEDGDLVRVGINGYGDKSYDERPPLGCNSYQSRTHVAVDVPGNFKSGEDSSSSNDCTIYEEGSRNRQQCERYS</sequence>
<dbReference type="RefSeq" id="WP_153550541.1">
    <property type="nucleotide sequence ID" value="NZ_CP040089.1"/>
</dbReference>
<name>A0A5Q0UIZ7_9ARCH</name>
<keyword evidence="3" id="KW-1185">Reference proteome</keyword>
<gene>
    <name evidence="2" type="ORF">LC1Nh_0917</name>
</gene>
<dbReference type="EMBL" id="CP040089">
    <property type="protein sequence ID" value="QGA80799.1"/>
    <property type="molecule type" value="Genomic_DNA"/>
</dbReference>